<evidence type="ECO:0000313" key="2">
    <source>
        <dbReference type="EMBL" id="KAH7320610.1"/>
    </source>
</evidence>
<gene>
    <name evidence="2" type="ORF">B0I35DRAFT_407683</name>
</gene>
<accession>A0A8K0SS60</accession>
<name>A0A8K0SS60_9HYPO</name>
<dbReference type="Proteomes" id="UP000813444">
    <property type="component" value="Unassembled WGS sequence"/>
</dbReference>
<organism evidence="2 3">
    <name type="scientific">Stachybotrys elegans</name>
    <dbReference type="NCBI Taxonomy" id="80388"/>
    <lineage>
        <taxon>Eukaryota</taxon>
        <taxon>Fungi</taxon>
        <taxon>Dikarya</taxon>
        <taxon>Ascomycota</taxon>
        <taxon>Pezizomycotina</taxon>
        <taxon>Sordariomycetes</taxon>
        <taxon>Hypocreomycetidae</taxon>
        <taxon>Hypocreales</taxon>
        <taxon>Stachybotryaceae</taxon>
        <taxon>Stachybotrys</taxon>
    </lineage>
</organism>
<comment type="caution">
    <text evidence="2">The sequence shown here is derived from an EMBL/GenBank/DDBJ whole genome shotgun (WGS) entry which is preliminary data.</text>
</comment>
<keyword evidence="1" id="KW-0732">Signal</keyword>
<dbReference type="AlphaFoldDB" id="A0A8K0SS60"/>
<proteinExistence type="predicted"/>
<feature type="chain" id="PRO_5035443426" evidence="1">
    <location>
        <begin position="19"/>
        <end position="203"/>
    </location>
</feature>
<sequence>MKTFATVAAFCLARLVAGAAIEAAPENDPLTNWGPMEFVGPAFVGGANVTLKGDAKSIYEQLLVLNPEYNPQEFPEYRAKTAELEKRELSKRNIICDVAGTAVPYANANCAEGDRYLRRLNGYCRAPAGPRACARVSCSNQCGMFLCNDNSYPIDVWCGNIAGDYKDISSRCWESGNDWGWYDTLKGQVFRSIWNTIVVHQYC</sequence>
<evidence type="ECO:0000313" key="3">
    <source>
        <dbReference type="Proteomes" id="UP000813444"/>
    </source>
</evidence>
<evidence type="ECO:0000256" key="1">
    <source>
        <dbReference type="SAM" id="SignalP"/>
    </source>
</evidence>
<dbReference type="OrthoDB" id="3552888at2759"/>
<dbReference type="EMBL" id="JAGPNK010000005">
    <property type="protein sequence ID" value="KAH7320610.1"/>
    <property type="molecule type" value="Genomic_DNA"/>
</dbReference>
<feature type="signal peptide" evidence="1">
    <location>
        <begin position="1"/>
        <end position="18"/>
    </location>
</feature>
<keyword evidence="3" id="KW-1185">Reference proteome</keyword>
<protein>
    <submittedName>
        <fullName evidence="2">Uncharacterized protein</fullName>
    </submittedName>
</protein>
<reference evidence="2" key="1">
    <citation type="journal article" date="2021" name="Nat. Commun.">
        <title>Genetic determinants of endophytism in the Arabidopsis root mycobiome.</title>
        <authorList>
            <person name="Mesny F."/>
            <person name="Miyauchi S."/>
            <person name="Thiergart T."/>
            <person name="Pickel B."/>
            <person name="Atanasova L."/>
            <person name="Karlsson M."/>
            <person name="Huettel B."/>
            <person name="Barry K.W."/>
            <person name="Haridas S."/>
            <person name="Chen C."/>
            <person name="Bauer D."/>
            <person name="Andreopoulos W."/>
            <person name="Pangilinan J."/>
            <person name="LaButti K."/>
            <person name="Riley R."/>
            <person name="Lipzen A."/>
            <person name="Clum A."/>
            <person name="Drula E."/>
            <person name="Henrissat B."/>
            <person name="Kohler A."/>
            <person name="Grigoriev I.V."/>
            <person name="Martin F.M."/>
            <person name="Hacquard S."/>
        </authorList>
    </citation>
    <scope>NUCLEOTIDE SEQUENCE</scope>
    <source>
        <strain evidence="2">MPI-CAGE-CH-0235</strain>
    </source>
</reference>